<dbReference type="Pfam" id="PF01841">
    <property type="entry name" value="Transglut_core"/>
    <property type="match status" value="1"/>
</dbReference>
<reference evidence="3" key="1">
    <citation type="journal article" date="1999" name="Protein Sci.">
        <title>A superfamily of archaeal, bacterial, and eukaryotic proteins homologous to animal transglutaminases.</title>
        <authorList>
            <person name="Makarova K.S."/>
            <person name="Aravind L."/>
            <person name="Koonin E.V."/>
        </authorList>
    </citation>
    <scope>NUCLEOTIDE SEQUENCE</scope>
</reference>
<dbReference type="SMART" id="SM00460">
    <property type="entry name" value="TGc"/>
    <property type="match status" value="1"/>
</dbReference>
<feature type="domain" description="Transglutaminase-like" evidence="1">
    <location>
        <begin position="162"/>
        <end position="226"/>
    </location>
</feature>
<evidence type="ECO:0000313" key="3">
    <source>
        <dbReference type="RefSeq" id="WP_028311971.1"/>
    </source>
</evidence>
<dbReference type="AlphaFoldDB" id="A0A8B6X5Z4"/>
<dbReference type="OrthoDB" id="5438043at2"/>
<dbReference type="Proteomes" id="UP000675920">
    <property type="component" value="Unplaced"/>
</dbReference>
<dbReference type="InterPro" id="IPR038765">
    <property type="entry name" value="Papain-like_cys_pep_sf"/>
</dbReference>
<dbReference type="InterPro" id="IPR002931">
    <property type="entry name" value="Transglutaminase-like"/>
</dbReference>
<name>A0A8B6X5Z4_9BURK</name>
<dbReference type="PANTHER" id="PTHR33490:SF12">
    <property type="entry name" value="BLL5557 PROTEIN"/>
    <property type="match status" value="1"/>
</dbReference>
<reference evidence="3" key="3">
    <citation type="submission" date="2025-08" db="UniProtKB">
        <authorList>
            <consortium name="RefSeq"/>
        </authorList>
    </citation>
    <scope>IDENTIFICATION</scope>
</reference>
<keyword evidence="2" id="KW-1185">Reference proteome</keyword>
<reference evidence="3" key="2">
    <citation type="journal article" date="2004" name="Trends Biochem. Sci.">
        <title>BTLCP proteins: a novel family of bacterial transglutaminase-like cysteine proteinases.</title>
        <authorList>
            <person name="Ginalski K."/>
            <person name="Kinch L."/>
            <person name="Rychlewski L."/>
            <person name="Grishin N.V."/>
        </authorList>
    </citation>
    <scope>NUCLEOTIDE SEQUENCE</scope>
</reference>
<proteinExistence type="predicted"/>
<dbReference type="Pfam" id="PF21295">
    <property type="entry name" value="Bact_transglu_N_2"/>
    <property type="match status" value="1"/>
</dbReference>
<dbReference type="Gene3D" id="3.10.620.30">
    <property type="match status" value="1"/>
</dbReference>
<dbReference type="InterPro" id="IPR048930">
    <property type="entry name" value="Bact_transglu_N_2"/>
</dbReference>
<sequence length="292" mass="31888">MTRIELQLDLNYDIGPQGADFVFNIHAAQTRQQSVWNELLTISQPVPTLLHTDPATATRFLRLSAGPGPLALNYAATIDLHHHFADPLVLAECPVPALPSEVLPYVLPSRYCESDRMAAFAIEQFGALPRGHARARAVCDWVRAHVRYAPNTTDSSTSAADTLLDRTGVCRDFAHLMIALCRALNLPARFATGTDYGGEPPAGRLDLHAYVEVWLGDRWYLFDPAGTAIPMALIRFGTGRDAADTAFATMFGEVTAYAPTVRVTAVEDIARGVLLPWRCWQALSTDGGEPMA</sequence>
<dbReference type="SUPFAM" id="SSF54001">
    <property type="entry name" value="Cysteine proteinases"/>
    <property type="match status" value="1"/>
</dbReference>
<dbReference type="Gene3D" id="2.60.40.2250">
    <property type="match status" value="1"/>
</dbReference>
<organism evidence="2 3">
    <name type="scientific">Derxia gummosa DSM 723</name>
    <dbReference type="NCBI Taxonomy" id="1121388"/>
    <lineage>
        <taxon>Bacteria</taxon>
        <taxon>Pseudomonadati</taxon>
        <taxon>Pseudomonadota</taxon>
        <taxon>Betaproteobacteria</taxon>
        <taxon>Burkholderiales</taxon>
        <taxon>Alcaligenaceae</taxon>
        <taxon>Derxia</taxon>
    </lineage>
</organism>
<dbReference type="PANTHER" id="PTHR33490">
    <property type="entry name" value="BLR5614 PROTEIN-RELATED"/>
    <property type="match status" value="1"/>
</dbReference>
<protein>
    <submittedName>
        <fullName evidence="3">Transglutaminase-like domain-containing protein</fullName>
    </submittedName>
</protein>
<dbReference type="RefSeq" id="WP_028311971.1">
    <property type="nucleotide sequence ID" value="NZ_AXWS01000014.1"/>
</dbReference>
<evidence type="ECO:0000259" key="1">
    <source>
        <dbReference type="SMART" id="SM00460"/>
    </source>
</evidence>
<accession>A0A8B6X5Z4</accession>
<evidence type="ECO:0000313" key="2">
    <source>
        <dbReference type="Proteomes" id="UP000675920"/>
    </source>
</evidence>